<organism evidence="4 5">
    <name type="scientific">Malaciobacter mytili LMG 24559</name>
    <dbReference type="NCBI Taxonomy" id="1032238"/>
    <lineage>
        <taxon>Bacteria</taxon>
        <taxon>Pseudomonadati</taxon>
        <taxon>Campylobacterota</taxon>
        <taxon>Epsilonproteobacteria</taxon>
        <taxon>Campylobacterales</taxon>
        <taxon>Arcobacteraceae</taxon>
        <taxon>Malaciobacter</taxon>
    </lineage>
</organism>
<dbReference type="Proteomes" id="UP000290092">
    <property type="component" value="Unassembled WGS sequence"/>
</dbReference>
<accession>A0AAX2AHC9</accession>
<dbReference type="PANTHER" id="PTHR36450:SF1">
    <property type="entry name" value="THIOREDOXIN"/>
    <property type="match status" value="1"/>
</dbReference>
<dbReference type="PANTHER" id="PTHR36450">
    <property type="entry name" value="THIOREDOXIN"/>
    <property type="match status" value="1"/>
</dbReference>
<dbReference type="RefSeq" id="WP_114842854.1">
    <property type="nucleotide sequence ID" value="NZ_CP031219.1"/>
</dbReference>
<comment type="caution">
    <text evidence="4">The sequence shown here is derived from an EMBL/GenBank/DDBJ whole genome shotgun (WGS) entry which is preliminary data.</text>
</comment>
<dbReference type="EMBL" id="NXID01000021">
    <property type="protein sequence ID" value="RXK15777.1"/>
    <property type="molecule type" value="Genomic_DNA"/>
</dbReference>
<feature type="active site" description="Nucleophile" evidence="1">
    <location>
        <position position="13"/>
    </location>
</feature>
<protein>
    <submittedName>
        <fullName evidence="4">Thioredoxin family protein</fullName>
    </submittedName>
</protein>
<evidence type="ECO:0000313" key="4">
    <source>
        <dbReference type="EMBL" id="RXK15777.1"/>
    </source>
</evidence>
<proteinExistence type="predicted"/>
<reference evidence="4 5" key="1">
    <citation type="submission" date="2017-09" db="EMBL/GenBank/DDBJ databases">
        <title>Genomics of the genus Arcobacter.</title>
        <authorList>
            <person name="Perez-Cataluna A."/>
            <person name="Figueras M.J."/>
            <person name="Salas-Masso N."/>
        </authorList>
    </citation>
    <scope>NUCLEOTIDE SEQUENCE [LARGE SCALE GENOMIC DNA]</scope>
    <source>
        <strain evidence="4 5">CECT 7386</strain>
    </source>
</reference>
<evidence type="ECO:0000259" key="3">
    <source>
        <dbReference type="Pfam" id="PF13192"/>
    </source>
</evidence>
<feature type="disulfide bond" description="Redox-active" evidence="2">
    <location>
        <begin position="10"/>
        <end position="13"/>
    </location>
</feature>
<dbReference type="InterPro" id="IPR036249">
    <property type="entry name" value="Thioredoxin-like_sf"/>
</dbReference>
<sequence length="76" mass="8398">MKIEILGTGCTKCKTLEENAKKAVAQAKVFAQIQKVEDIVKIMEYAVMNTPAIVIDNEVKSTGKVLSVEEIIKLFN</sequence>
<dbReference type="AlphaFoldDB" id="A0AAX2AHC9"/>
<dbReference type="InterPro" id="IPR012336">
    <property type="entry name" value="Thioredoxin-like_fold"/>
</dbReference>
<evidence type="ECO:0000256" key="1">
    <source>
        <dbReference type="PIRSR" id="PIRSR037031-50"/>
    </source>
</evidence>
<keyword evidence="2" id="KW-0676">Redox-active center</keyword>
<dbReference type="NCBIfam" id="TIGR00412">
    <property type="entry name" value="redox_disulf_2"/>
    <property type="match status" value="1"/>
</dbReference>
<feature type="domain" description="Thioredoxin-like fold" evidence="3">
    <location>
        <begin position="1"/>
        <end position="75"/>
    </location>
</feature>
<evidence type="ECO:0000313" key="5">
    <source>
        <dbReference type="Proteomes" id="UP000290092"/>
    </source>
</evidence>
<keyword evidence="2" id="KW-1015">Disulfide bond</keyword>
<dbReference type="Pfam" id="PF13192">
    <property type="entry name" value="Thioredoxin_3"/>
    <property type="match status" value="1"/>
</dbReference>
<evidence type="ECO:0000256" key="2">
    <source>
        <dbReference type="PIRSR" id="PIRSR037031-51"/>
    </source>
</evidence>
<feature type="active site" description="Nucleophile" evidence="1">
    <location>
        <position position="10"/>
    </location>
</feature>
<dbReference type="SUPFAM" id="SSF52833">
    <property type="entry name" value="Thioredoxin-like"/>
    <property type="match status" value="1"/>
</dbReference>
<dbReference type="KEGG" id="amyt:AMYT_2504"/>
<name>A0AAX2AHC9_9BACT</name>
<dbReference type="Gene3D" id="3.40.30.10">
    <property type="entry name" value="Glutaredoxin"/>
    <property type="match status" value="1"/>
</dbReference>
<gene>
    <name evidence="4" type="ORF">CP985_06710</name>
</gene>
<dbReference type="InterPro" id="IPR005243">
    <property type="entry name" value="THIRX-like_proc"/>
</dbReference>
<keyword evidence="5" id="KW-1185">Reference proteome</keyword>
<dbReference type="PIRSF" id="PIRSF037031">
    <property type="entry name" value="Redox_disulphide_2"/>
    <property type="match status" value="1"/>
</dbReference>